<sequence length="102" mass="11816">MDDSTDCIAPIVAGRDTISAVYLLSKVHFIGKSEQKALETAAHLLEKQTEQCKTAYSYRRNRFGWAVLCDRVHCFISFDQQILKLCSSSRKLRFLFLFCRYL</sequence>
<evidence type="ECO:0000313" key="2">
    <source>
        <dbReference type="Proteomes" id="UP001282284"/>
    </source>
</evidence>
<dbReference type="InterPro" id="IPR029016">
    <property type="entry name" value="GAF-like_dom_sf"/>
</dbReference>
<dbReference type="Gene3D" id="3.30.450.40">
    <property type="match status" value="1"/>
</dbReference>
<proteinExistence type="predicted"/>
<comment type="caution">
    <text evidence="1">The sequence shown here is derived from an EMBL/GenBank/DDBJ whole genome shotgun (WGS) entry which is preliminary data.</text>
</comment>
<organism evidence="1 2">
    <name type="scientific">Sporosarcina saromensis</name>
    <dbReference type="NCBI Taxonomy" id="359365"/>
    <lineage>
        <taxon>Bacteria</taxon>
        <taxon>Bacillati</taxon>
        <taxon>Bacillota</taxon>
        <taxon>Bacilli</taxon>
        <taxon>Bacillales</taxon>
        <taxon>Caryophanaceae</taxon>
        <taxon>Sporosarcina</taxon>
    </lineage>
</organism>
<evidence type="ECO:0000313" key="1">
    <source>
        <dbReference type="EMBL" id="MDW0113865.1"/>
    </source>
</evidence>
<dbReference type="EMBL" id="JAUBDI010000010">
    <property type="protein sequence ID" value="MDW0113865.1"/>
    <property type="molecule type" value="Genomic_DNA"/>
</dbReference>
<dbReference type="Pfam" id="PF15714">
    <property type="entry name" value="SpoVT_C"/>
    <property type="match status" value="1"/>
</dbReference>
<dbReference type="Proteomes" id="UP001282284">
    <property type="component" value="Unassembled WGS sequence"/>
</dbReference>
<protein>
    <submittedName>
        <fullName evidence="1">Stage V sporulation T C-terminal domain-containing protein</fullName>
    </submittedName>
</protein>
<name>A0ABU4GA76_9BACL</name>
<keyword evidence="2" id="KW-1185">Reference proteome</keyword>
<reference evidence="1 2" key="1">
    <citation type="submission" date="2023-06" db="EMBL/GenBank/DDBJ databases">
        <title>Sporosarcina sp. nov., isolated from Korean traditional fermented seafood 'Jeotgal'.</title>
        <authorList>
            <person name="Yang A.I."/>
            <person name="Shin N.-R."/>
        </authorList>
    </citation>
    <scope>NUCLEOTIDE SEQUENCE [LARGE SCALE GENOMIC DNA]</scope>
    <source>
        <strain evidence="1 2">KCTC13119</strain>
    </source>
</reference>
<dbReference type="RefSeq" id="WP_317944513.1">
    <property type="nucleotide sequence ID" value="NZ_JAUBDI010000010.1"/>
</dbReference>
<gene>
    <name evidence="1" type="ORF">QT711_11765</name>
</gene>
<accession>A0ABU4GA76</accession>